<name>A0A7R8D3X5_LEPSM</name>
<sequence length="277" mass="31125">MATTSLLLLLLSSFSVSKVEGTTSDEMMTENEENKLFTGIQPTYETLNPDSTSNNNVNTVNRMKPQHGYTPMQSGYNKPTWRYPTYTRPMYNNWGQGMGNYPSYSQQQPLVYNMPAWQQPGNSWQMPSTNSWQSSGGSSWQPAYPSAMESNNVQSQYGDEDNLSATTYTDYDNGFYPGTPNWRKSYTPVSNGCFNRCRPSCGYNNYMYGCRPSCRSSCKIRPTCGSSNPSYYGNTMVCSKNNGFYGQGSYGGYRGGAVREMNNENFRTSVDSINKSD</sequence>
<proteinExistence type="predicted"/>
<dbReference type="OrthoDB" id="10648917at2759"/>
<evidence type="ECO:0000256" key="1">
    <source>
        <dbReference type="SAM" id="MobiDB-lite"/>
    </source>
</evidence>
<dbReference type="EMBL" id="HG994587">
    <property type="protein sequence ID" value="CAF3018578.1"/>
    <property type="molecule type" value="Genomic_DNA"/>
</dbReference>
<evidence type="ECO:0000313" key="3">
    <source>
        <dbReference type="EMBL" id="CAF3018578.1"/>
    </source>
</evidence>
<evidence type="ECO:0000256" key="2">
    <source>
        <dbReference type="SAM" id="SignalP"/>
    </source>
</evidence>
<evidence type="ECO:0000313" key="4">
    <source>
        <dbReference type="Proteomes" id="UP000675881"/>
    </source>
</evidence>
<feature type="chain" id="PRO_5044188137" evidence="2">
    <location>
        <begin position="22"/>
        <end position="277"/>
    </location>
</feature>
<gene>
    <name evidence="3" type="ORF">LSAA_14106</name>
</gene>
<protein>
    <submittedName>
        <fullName evidence="3">(salmon louse) hypothetical protein</fullName>
    </submittedName>
</protein>
<accession>A0A7R8D3X5</accession>
<feature type="region of interest" description="Disordered" evidence="1">
    <location>
        <begin position="44"/>
        <end position="73"/>
    </location>
</feature>
<reference evidence="3" key="1">
    <citation type="submission" date="2021-02" db="EMBL/GenBank/DDBJ databases">
        <authorList>
            <person name="Bekaert M."/>
        </authorList>
    </citation>
    <scope>NUCLEOTIDE SEQUENCE</scope>
    <source>
        <strain evidence="3">IoA-00</strain>
    </source>
</reference>
<keyword evidence="4" id="KW-1185">Reference proteome</keyword>
<organism evidence="3 4">
    <name type="scientific">Lepeophtheirus salmonis</name>
    <name type="common">Salmon louse</name>
    <name type="synonym">Caligus salmonis</name>
    <dbReference type="NCBI Taxonomy" id="72036"/>
    <lineage>
        <taxon>Eukaryota</taxon>
        <taxon>Metazoa</taxon>
        <taxon>Ecdysozoa</taxon>
        <taxon>Arthropoda</taxon>
        <taxon>Crustacea</taxon>
        <taxon>Multicrustacea</taxon>
        <taxon>Hexanauplia</taxon>
        <taxon>Copepoda</taxon>
        <taxon>Siphonostomatoida</taxon>
        <taxon>Caligidae</taxon>
        <taxon>Lepeophtheirus</taxon>
    </lineage>
</organism>
<feature type="signal peptide" evidence="2">
    <location>
        <begin position="1"/>
        <end position="21"/>
    </location>
</feature>
<keyword evidence="2" id="KW-0732">Signal</keyword>
<dbReference type="AlphaFoldDB" id="A0A7R8D3X5"/>
<feature type="compositionally biased region" description="Low complexity" evidence="1">
    <location>
        <begin position="51"/>
        <end position="61"/>
    </location>
</feature>
<dbReference type="Proteomes" id="UP000675881">
    <property type="component" value="Chromosome 8"/>
</dbReference>